<evidence type="ECO:0000256" key="2">
    <source>
        <dbReference type="ARBA" id="ARBA00003717"/>
    </source>
</evidence>
<dbReference type="InterPro" id="IPR026904">
    <property type="entry name" value="MnmG_C"/>
</dbReference>
<keyword evidence="8 11" id="KW-0520">NAD</keyword>
<keyword evidence="11" id="KW-0963">Cytoplasm</keyword>
<evidence type="ECO:0000256" key="4">
    <source>
        <dbReference type="ARBA" id="ARBA00020461"/>
    </source>
</evidence>
<proteinExistence type="inferred from homology"/>
<comment type="caution">
    <text evidence="11">Lacks conserved residue(s) required for the propagation of feature annotation.</text>
</comment>
<keyword evidence="5 11" id="KW-0285">Flavoprotein</keyword>
<dbReference type="GO" id="GO:0030488">
    <property type="term" value="P:tRNA methylation"/>
    <property type="evidence" value="ECO:0007669"/>
    <property type="project" value="TreeGrafter"/>
</dbReference>
<dbReference type="Gene3D" id="1.10.10.1800">
    <property type="entry name" value="tRNA uridine 5-carboxymethylaminomethyl modification enzyme MnmG/GidA"/>
    <property type="match status" value="1"/>
</dbReference>
<organism evidence="13 14">
    <name type="scientific">Alkalicaulis satelles</name>
    <dbReference type="NCBI Taxonomy" id="2609175"/>
    <lineage>
        <taxon>Bacteria</taxon>
        <taxon>Pseudomonadati</taxon>
        <taxon>Pseudomonadota</taxon>
        <taxon>Alphaproteobacteria</taxon>
        <taxon>Maricaulales</taxon>
        <taxon>Maricaulaceae</taxon>
        <taxon>Alkalicaulis</taxon>
    </lineage>
</organism>
<dbReference type="Pfam" id="PF01134">
    <property type="entry name" value="GIDA"/>
    <property type="match status" value="1"/>
</dbReference>
<dbReference type="SUPFAM" id="SSF51905">
    <property type="entry name" value="FAD/NAD(P)-binding domain"/>
    <property type="match status" value="1"/>
</dbReference>
<dbReference type="PANTHER" id="PTHR11806">
    <property type="entry name" value="GLUCOSE INHIBITED DIVISION PROTEIN A"/>
    <property type="match status" value="1"/>
</dbReference>
<evidence type="ECO:0000256" key="9">
    <source>
        <dbReference type="ARBA" id="ARBA00025948"/>
    </source>
</evidence>
<protein>
    <recommendedName>
        <fullName evidence="4 11">tRNA uridine 5-carboxymethylaminomethyl modification enzyme MnmG</fullName>
    </recommendedName>
    <alternativeName>
        <fullName evidence="10 11">Glucose-inhibited division protein A</fullName>
    </alternativeName>
</protein>
<evidence type="ECO:0000313" key="13">
    <source>
        <dbReference type="EMBL" id="KAA5803837.1"/>
    </source>
</evidence>
<evidence type="ECO:0000256" key="8">
    <source>
        <dbReference type="ARBA" id="ARBA00023027"/>
    </source>
</evidence>
<dbReference type="InterPro" id="IPR002218">
    <property type="entry name" value="MnmG-rel"/>
</dbReference>
<name>A0A5M6ZJH4_9PROT</name>
<dbReference type="InterPro" id="IPR044920">
    <property type="entry name" value="MnmG_C_subdom_sf"/>
</dbReference>
<evidence type="ECO:0000256" key="11">
    <source>
        <dbReference type="HAMAP-Rule" id="MF_00129"/>
    </source>
</evidence>
<evidence type="ECO:0000313" key="14">
    <source>
        <dbReference type="Proteomes" id="UP000325122"/>
    </source>
</evidence>
<dbReference type="InterPro" id="IPR049312">
    <property type="entry name" value="GIDA_C_N"/>
</dbReference>
<comment type="caution">
    <text evidence="13">The sequence shown here is derived from an EMBL/GenBank/DDBJ whole genome shotgun (WGS) entry which is preliminary data.</text>
</comment>
<feature type="domain" description="tRNA uridine 5-carboxymethylaminomethyl modification enzyme C-terminal subdomain" evidence="12">
    <location>
        <begin position="547"/>
        <end position="618"/>
    </location>
</feature>
<evidence type="ECO:0000256" key="10">
    <source>
        <dbReference type="ARBA" id="ARBA00031800"/>
    </source>
</evidence>
<dbReference type="EMBL" id="VWOJ01000002">
    <property type="protein sequence ID" value="KAA5803837.1"/>
    <property type="molecule type" value="Genomic_DNA"/>
</dbReference>
<dbReference type="InterPro" id="IPR040131">
    <property type="entry name" value="MnmG_N"/>
</dbReference>
<dbReference type="Proteomes" id="UP000325122">
    <property type="component" value="Unassembled WGS sequence"/>
</dbReference>
<dbReference type="Gene3D" id="1.10.150.570">
    <property type="entry name" value="GidA associated domain, C-terminal subdomain"/>
    <property type="match status" value="1"/>
</dbReference>
<evidence type="ECO:0000256" key="6">
    <source>
        <dbReference type="ARBA" id="ARBA00022694"/>
    </source>
</evidence>
<gene>
    <name evidence="11 13" type="primary">mnmG</name>
    <name evidence="11" type="synonym">gidA</name>
    <name evidence="13" type="ORF">F1654_08545</name>
</gene>
<dbReference type="Gene3D" id="3.50.50.60">
    <property type="entry name" value="FAD/NAD(P)-binding domain"/>
    <property type="match status" value="2"/>
</dbReference>
<dbReference type="GO" id="GO:0002098">
    <property type="term" value="P:tRNA wobble uridine modification"/>
    <property type="evidence" value="ECO:0007669"/>
    <property type="project" value="InterPro"/>
</dbReference>
<evidence type="ECO:0000256" key="1">
    <source>
        <dbReference type="ARBA" id="ARBA00001974"/>
    </source>
</evidence>
<dbReference type="PROSITE" id="PS01281">
    <property type="entry name" value="GIDA_2"/>
    <property type="match status" value="1"/>
</dbReference>
<keyword evidence="14" id="KW-1185">Reference proteome</keyword>
<evidence type="ECO:0000256" key="5">
    <source>
        <dbReference type="ARBA" id="ARBA00022630"/>
    </source>
</evidence>
<comment type="similarity">
    <text evidence="3 11">Belongs to the MnmG family.</text>
</comment>
<dbReference type="InterPro" id="IPR020595">
    <property type="entry name" value="MnmG-rel_CS"/>
</dbReference>
<dbReference type="RefSeq" id="WP_150023105.1">
    <property type="nucleotide sequence ID" value="NZ_VWOJ01000002.1"/>
</dbReference>
<sequence>MTLDPALAQARVWDVIVIGGGHAGCEAAAASARAGAATLLITHKAATIGEMSCNPAIGGLGKGHLVREVDALDGLMGRIADASGIQFRLLNRSKGPAVRGPRTQSDRKLYRQAMQAELAATDNLSILEAAVEDLILADGVCAGVMDAQGRAYRSGAVVLTTGTFLKGVIHRGAERIPAGRHGEQPAIGLSDRLYGLGLAMGRLKTGTPARLDGSTIDWAALEMQEADAEPVPFSFLTDTITVPQIACGITRTTEATHALIGANLQHSAVYGGAISGRGPRYCPSIEDKVVRFADRTSHQVFLEPEGLDDDTVYPNGISTSLPADVQDAFLKTIPGLEQAKVRRYGYAIEYDYVDPRELSATLEARRLPRLWLAGQINGTTGYEEAAAQGLMAGLNAALAVSGAAPFILDRSEAYIGVLIDDLITRGVTEPYRMFTSRAEYRLTLRADNADQRLTDKAIALGAASVSRETSWRAKAAALADARALARELSLTPAEASRAGLQVNQDGKRRNVLELLSYPSIQWADMMRVWPQLADLSAPVAEQIEIDAVYHGYLDRQEADILAFRRDEGVRIPAGFDYAGVSGLSNEVREKLIAAAPATLGQAARIEGVTPGALTALLAHLKRADRRAG</sequence>
<reference evidence="13 14" key="1">
    <citation type="submission" date="2019-09" db="EMBL/GenBank/DDBJ databases">
        <authorList>
            <person name="Kevbrin V."/>
            <person name="Grouzdev D.S."/>
        </authorList>
    </citation>
    <scope>NUCLEOTIDE SEQUENCE [LARGE SCALE GENOMIC DNA]</scope>
    <source>
        <strain evidence="13 14">G-192</strain>
    </source>
</reference>
<comment type="cofactor">
    <cofactor evidence="1 11">
        <name>FAD</name>
        <dbReference type="ChEBI" id="CHEBI:57692"/>
    </cofactor>
</comment>
<dbReference type="AlphaFoldDB" id="A0A5M6ZJH4"/>
<dbReference type="PROSITE" id="PS01280">
    <property type="entry name" value="GIDA_1"/>
    <property type="match status" value="1"/>
</dbReference>
<keyword evidence="7 11" id="KW-0274">FAD</keyword>
<feature type="binding site" evidence="11">
    <location>
        <begin position="19"/>
        <end position="24"/>
    </location>
    <ligand>
        <name>FAD</name>
        <dbReference type="ChEBI" id="CHEBI:57692"/>
    </ligand>
</feature>
<comment type="subunit">
    <text evidence="9 11">Homodimer. Heterotetramer of two MnmE and two MnmG subunits.</text>
</comment>
<evidence type="ECO:0000256" key="3">
    <source>
        <dbReference type="ARBA" id="ARBA00007653"/>
    </source>
</evidence>
<comment type="function">
    <text evidence="2 11">NAD-binding protein involved in the addition of a carboxymethylaminomethyl (cmnm) group at the wobble position (U34) of certain tRNAs, forming tRNA-cmnm(5)s(2)U34.</text>
</comment>
<feature type="binding site" evidence="11">
    <location>
        <begin position="278"/>
        <end position="292"/>
    </location>
    <ligand>
        <name>NAD(+)</name>
        <dbReference type="ChEBI" id="CHEBI:57540"/>
    </ligand>
</feature>
<dbReference type="FunFam" id="1.10.150.570:FF:000001">
    <property type="entry name" value="tRNA uridine 5-carboxymethylaminomethyl modification enzyme MnmG"/>
    <property type="match status" value="1"/>
</dbReference>
<comment type="subcellular location">
    <subcellularLocation>
        <location evidence="11">Cytoplasm</location>
    </subcellularLocation>
</comment>
<evidence type="ECO:0000259" key="12">
    <source>
        <dbReference type="SMART" id="SM01228"/>
    </source>
</evidence>
<dbReference type="Pfam" id="PF13932">
    <property type="entry name" value="SAM_GIDA_C"/>
    <property type="match status" value="1"/>
</dbReference>
<dbReference type="Pfam" id="PF21680">
    <property type="entry name" value="GIDA_C_1st"/>
    <property type="match status" value="1"/>
</dbReference>
<accession>A0A5M6ZJH4</accession>
<dbReference type="InterPro" id="IPR004416">
    <property type="entry name" value="MnmG"/>
</dbReference>
<dbReference type="HAMAP" id="MF_00129">
    <property type="entry name" value="MnmG_GidA"/>
    <property type="match status" value="1"/>
</dbReference>
<dbReference type="PANTHER" id="PTHR11806:SF0">
    <property type="entry name" value="PROTEIN MTO1 HOMOLOG, MITOCHONDRIAL"/>
    <property type="match status" value="1"/>
</dbReference>
<dbReference type="SMART" id="SM01228">
    <property type="entry name" value="GIDA_assoc_3"/>
    <property type="match status" value="1"/>
</dbReference>
<dbReference type="InterPro" id="IPR047001">
    <property type="entry name" value="MnmG_C_subdom"/>
</dbReference>
<dbReference type="GO" id="GO:0050660">
    <property type="term" value="F:flavin adenine dinucleotide binding"/>
    <property type="evidence" value="ECO:0007669"/>
    <property type="project" value="UniProtKB-UniRule"/>
</dbReference>
<evidence type="ECO:0000256" key="7">
    <source>
        <dbReference type="ARBA" id="ARBA00022827"/>
    </source>
</evidence>
<dbReference type="GO" id="GO:0005829">
    <property type="term" value="C:cytosol"/>
    <property type="evidence" value="ECO:0007669"/>
    <property type="project" value="TreeGrafter"/>
</dbReference>
<dbReference type="FunFam" id="3.50.50.60:FF:000082">
    <property type="entry name" value="protein MTO1 homolog, mitochondrial isoform X1"/>
    <property type="match status" value="1"/>
</dbReference>
<dbReference type="NCBIfam" id="TIGR00136">
    <property type="entry name" value="mnmG_gidA"/>
    <property type="match status" value="1"/>
</dbReference>
<keyword evidence="6 11" id="KW-0819">tRNA processing</keyword>
<dbReference type="FunFam" id="3.50.50.60:FF:000002">
    <property type="entry name" value="tRNA uridine 5-carboxymethylaminomethyl modification enzyme MnmG"/>
    <property type="match status" value="1"/>
</dbReference>
<dbReference type="InterPro" id="IPR036188">
    <property type="entry name" value="FAD/NAD-bd_sf"/>
</dbReference>